<gene>
    <name evidence="3" type="ORF">RB624_17480</name>
</gene>
<keyword evidence="1" id="KW-0732">Signal</keyword>
<feature type="signal peptide" evidence="1">
    <location>
        <begin position="1"/>
        <end position="21"/>
    </location>
</feature>
<dbReference type="Proteomes" id="UP001237592">
    <property type="component" value="Unassembled WGS sequence"/>
</dbReference>
<evidence type="ECO:0000256" key="1">
    <source>
        <dbReference type="SAM" id="SignalP"/>
    </source>
</evidence>
<feature type="chain" id="PRO_5045804734" evidence="1">
    <location>
        <begin position="22"/>
        <end position="228"/>
    </location>
</feature>
<dbReference type="EMBL" id="JAVFKP010000004">
    <property type="protein sequence ID" value="MDQ4627685.1"/>
    <property type="molecule type" value="Genomic_DNA"/>
</dbReference>
<proteinExistence type="predicted"/>
<name>A0ABU0XXM1_9BURK</name>
<accession>A0ABU0XXM1</accession>
<protein>
    <submittedName>
        <fullName evidence="3">EpsI family protein</fullName>
    </submittedName>
</protein>
<dbReference type="RefSeq" id="WP_070253539.1">
    <property type="nucleotide sequence ID" value="NZ_CBCRWJ010000002.1"/>
</dbReference>
<evidence type="ECO:0000259" key="2">
    <source>
        <dbReference type="Pfam" id="PF11984"/>
    </source>
</evidence>
<evidence type="ECO:0000313" key="3">
    <source>
        <dbReference type="EMBL" id="MDQ4627685.1"/>
    </source>
</evidence>
<feature type="domain" description="Methanolan biosynthesis EpsI" evidence="2">
    <location>
        <begin position="10"/>
        <end position="217"/>
    </location>
</feature>
<dbReference type="Pfam" id="PF11984">
    <property type="entry name" value="DUF3485"/>
    <property type="match status" value="1"/>
</dbReference>
<comment type="caution">
    <text evidence="3">The sequence shown here is derived from an EMBL/GenBank/DDBJ whole genome shotgun (WGS) entry which is preliminary data.</text>
</comment>
<organism evidence="3 4">
    <name type="scientific">Janthinobacterium lividum</name>
    <dbReference type="NCBI Taxonomy" id="29581"/>
    <lineage>
        <taxon>Bacteria</taxon>
        <taxon>Pseudomonadati</taxon>
        <taxon>Pseudomonadota</taxon>
        <taxon>Betaproteobacteria</taxon>
        <taxon>Burkholderiales</taxon>
        <taxon>Oxalobacteraceae</taxon>
        <taxon>Janthinobacterium</taxon>
    </lineage>
</organism>
<dbReference type="InterPro" id="IPR054653">
    <property type="entry name" value="EpsI_type_B_pred"/>
</dbReference>
<keyword evidence="4" id="KW-1185">Reference proteome</keyword>
<evidence type="ECO:0000313" key="4">
    <source>
        <dbReference type="Proteomes" id="UP001237592"/>
    </source>
</evidence>
<sequence>MKPSRLSMFVLSCMMVLASLAAAYAKPTIRLAETMPMPALEKIVPSQFGVWHEEKTSIGAVIDPQIQAELKRIYTQILSRTYVNDRGERIMLSIAYGKDQSDTTQVHYPEICYPAQGFQIGATREEILSTRQGDIPLKRLETSMENQRYEPVTYWTTVGDVVVTNRTDKKLVEMRYGFKGQIPDGLLFRVSSIDRDTAAAFRLQDDFVKAMQVALDPASKLRLMGIHG</sequence>
<reference evidence="3 4" key="1">
    <citation type="submission" date="2023-08" db="EMBL/GenBank/DDBJ databases">
        <title>Draft genome sequence of Janthinobacterium lividum.</title>
        <authorList>
            <person name="Chun B.H."/>
            <person name="Lee Y."/>
        </authorList>
    </citation>
    <scope>NUCLEOTIDE SEQUENCE [LARGE SCALE GENOMIC DNA]</scope>
    <source>
        <strain evidence="3 4">AMJK</strain>
    </source>
</reference>
<dbReference type="InterPro" id="IPR014263">
    <property type="entry name" value="Methanolan_biosynth_EpsI"/>
</dbReference>
<dbReference type="NCBIfam" id="NF045609">
    <property type="entry name" value="EpsI_type_B"/>
    <property type="match status" value="1"/>
</dbReference>
<dbReference type="NCBIfam" id="TIGR02914">
    <property type="entry name" value="EpsI_fam"/>
    <property type="match status" value="1"/>
</dbReference>